<feature type="region of interest" description="Disordered" evidence="3">
    <location>
        <begin position="19"/>
        <end position="64"/>
    </location>
</feature>
<dbReference type="Proteomes" id="UP000218811">
    <property type="component" value="Unassembled WGS sequence"/>
</dbReference>
<feature type="domain" description="Nudix hydrolase" evidence="4">
    <location>
        <begin position="86"/>
        <end position="244"/>
    </location>
</feature>
<feature type="compositionally biased region" description="Low complexity" evidence="3">
    <location>
        <begin position="51"/>
        <end position="64"/>
    </location>
</feature>
<dbReference type="CDD" id="cd02883">
    <property type="entry name" value="NUDIX_Hydrolase"/>
    <property type="match status" value="1"/>
</dbReference>
<evidence type="ECO:0000256" key="3">
    <source>
        <dbReference type="SAM" id="MobiDB-lite"/>
    </source>
</evidence>
<dbReference type="InterPro" id="IPR015797">
    <property type="entry name" value="NUDIX_hydrolase-like_dom_sf"/>
</dbReference>
<dbReference type="GO" id="GO:0006167">
    <property type="term" value="P:AMP biosynthetic process"/>
    <property type="evidence" value="ECO:0007669"/>
    <property type="project" value="TreeGrafter"/>
</dbReference>
<proteinExistence type="inferred from homology"/>
<dbReference type="Pfam" id="PF00293">
    <property type="entry name" value="NUDIX"/>
    <property type="match status" value="1"/>
</dbReference>
<dbReference type="InterPro" id="IPR020476">
    <property type="entry name" value="Nudix_hydrolase"/>
</dbReference>
<evidence type="ECO:0000256" key="1">
    <source>
        <dbReference type="ARBA" id="ARBA00022801"/>
    </source>
</evidence>
<feature type="compositionally biased region" description="Polar residues" evidence="3">
    <location>
        <begin position="31"/>
        <end position="45"/>
    </location>
</feature>
<dbReference type="InterPro" id="IPR000086">
    <property type="entry name" value="NUDIX_hydrolase_dom"/>
</dbReference>
<dbReference type="InterPro" id="IPR051325">
    <property type="entry name" value="Nudix_hydrolase_domain"/>
</dbReference>
<dbReference type="Gene3D" id="3.90.79.10">
    <property type="entry name" value="Nucleoside Triphosphate Pyrophosphohydrolase"/>
    <property type="match status" value="1"/>
</dbReference>
<sequence>MSIDRQAMNRIMSIMRRGRTPQLTDHHPESHSTQQTPSEHSSTNAPEYRQASRPSRRSSTPAAPYGHRFSEFSSPAVPASIWYSSDFLLGAGMVILQPSSGKVLLCCEGERWFLPKGRKDVGESLEQAALREAYEESGYRVEFLPVVQEMNAPRPPGSRRQGNSLTTEPFYVSATAYGPGCMRSNGIEYIIFWYIGQIAADAVRETGTGMPDEQHYEAHLLDFDAALNALNNSGSQESVLLLRMAHCIWLQTKKVINGGSPPNNRVGGSVLEAERRDDIIT</sequence>
<dbReference type="PROSITE" id="PS00893">
    <property type="entry name" value="NUDIX_BOX"/>
    <property type="match status" value="1"/>
</dbReference>
<dbReference type="OrthoDB" id="276276at2759"/>
<dbReference type="PRINTS" id="PR00502">
    <property type="entry name" value="NUDIXFAMILY"/>
</dbReference>
<evidence type="ECO:0000313" key="5">
    <source>
        <dbReference type="EMBL" id="PCH43131.1"/>
    </source>
</evidence>
<dbReference type="InterPro" id="IPR020084">
    <property type="entry name" value="NUDIX_hydrolase_CS"/>
</dbReference>
<dbReference type="GO" id="GO:0006754">
    <property type="term" value="P:ATP biosynthetic process"/>
    <property type="evidence" value="ECO:0007669"/>
    <property type="project" value="TreeGrafter"/>
</dbReference>
<evidence type="ECO:0000313" key="6">
    <source>
        <dbReference type="Proteomes" id="UP000218811"/>
    </source>
</evidence>
<dbReference type="GO" id="GO:0004081">
    <property type="term" value="F:bis(5'-nucleosyl)-tetraphosphatase (asymmetrical) activity"/>
    <property type="evidence" value="ECO:0007669"/>
    <property type="project" value="TreeGrafter"/>
</dbReference>
<dbReference type="PROSITE" id="PS51462">
    <property type="entry name" value="NUDIX"/>
    <property type="match status" value="1"/>
</dbReference>
<comment type="similarity">
    <text evidence="2">Belongs to the Nudix hydrolase family.</text>
</comment>
<name>A0A2H3JML7_WOLCO</name>
<reference evidence="5 6" key="1">
    <citation type="journal article" date="2012" name="Science">
        <title>The Paleozoic origin of enzymatic lignin decomposition reconstructed from 31 fungal genomes.</title>
        <authorList>
            <person name="Floudas D."/>
            <person name="Binder M."/>
            <person name="Riley R."/>
            <person name="Barry K."/>
            <person name="Blanchette R.A."/>
            <person name="Henrissat B."/>
            <person name="Martinez A.T."/>
            <person name="Otillar R."/>
            <person name="Spatafora J.W."/>
            <person name="Yadav J.S."/>
            <person name="Aerts A."/>
            <person name="Benoit I."/>
            <person name="Boyd A."/>
            <person name="Carlson A."/>
            <person name="Copeland A."/>
            <person name="Coutinho P.M."/>
            <person name="de Vries R.P."/>
            <person name="Ferreira P."/>
            <person name="Findley K."/>
            <person name="Foster B."/>
            <person name="Gaskell J."/>
            <person name="Glotzer D."/>
            <person name="Gorecki P."/>
            <person name="Heitman J."/>
            <person name="Hesse C."/>
            <person name="Hori C."/>
            <person name="Igarashi K."/>
            <person name="Jurgens J.A."/>
            <person name="Kallen N."/>
            <person name="Kersten P."/>
            <person name="Kohler A."/>
            <person name="Kuees U."/>
            <person name="Kumar T.K.A."/>
            <person name="Kuo A."/>
            <person name="LaButti K."/>
            <person name="Larrondo L.F."/>
            <person name="Lindquist E."/>
            <person name="Ling A."/>
            <person name="Lombard V."/>
            <person name="Lucas S."/>
            <person name="Lundell T."/>
            <person name="Martin R."/>
            <person name="McLaughlin D.J."/>
            <person name="Morgenstern I."/>
            <person name="Morin E."/>
            <person name="Murat C."/>
            <person name="Nagy L.G."/>
            <person name="Nolan M."/>
            <person name="Ohm R.A."/>
            <person name="Patyshakuliyeva A."/>
            <person name="Rokas A."/>
            <person name="Ruiz-Duenas F.J."/>
            <person name="Sabat G."/>
            <person name="Salamov A."/>
            <person name="Samejima M."/>
            <person name="Schmutz J."/>
            <person name="Slot J.C."/>
            <person name="St John F."/>
            <person name="Stenlid J."/>
            <person name="Sun H."/>
            <person name="Sun S."/>
            <person name="Syed K."/>
            <person name="Tsang A."/>
            <person name="Wiebenga A."/>
            <person name="Young D."/>
            <person name="Pisabarro A."/>
            <person name="Eastwood D.C."/>
            <person name="Martin F."/>
            <person name="Cullen D."/>
            <person name="Grigoriev I.V."/>
            <person name="Hibbett D.S."/>
        </authorList>
    </citation>
    <scope>NUCLEOTIDE SEQUENCE [LARGE SCALE GENOMIC DNA]</scope>
    <source>
        <strain evidence="5 6">MD-104</strain>
    </source>
</reference>
<dbReference type="PANTHER" id="PTHR21340">
    <property type="entry name" value="DIADENOSINE 5,5-P1,P4-TETRAPHOSPHATE PYROPHOSPHOHYDROLASE MUTT"/>
    <property type="match status" value="1"/>
</dbReference>
<keyword evidence="1 2" id="KW-0378">Hydrolase</keyword>
<dbReference type="AlphaFoldDB" id="A0A2H3JML7"/>
<dbReference type="PANTHER" id="PTHR21340:SF0">
    <property type="entry name" value="BIS(5'-NUCLEOSYL)-TETRAPHOSPHATASE [ASYMMETRICAL]"/>
    <property type="match status" value="1"/>
</dbReference>
<gene>
    <name evidence="5" type="ORF">WOLCODRAFT_121539</name>
</gene>
<evidence type="ECO:0000256" key="2">
    <source>
        <dbReference type="RuleBase" id="RU003476"/>
    </source>
</evidence>
<accession>A0A2H3JML7</accession>
<dbReference type="EMBL" id="KB468135">
    <property type="protein sequence ID" value="PCH43131.1"/>
    <property type="molecule type" value="Genomic_DNA"/>
</dbReference>
<protein>
    <recommendedName>
        <fullName evidence="4">Nudix hydrolase domain-containing protein</fullName>
    </recommendedName>
</protein>
<evidence type="ECO:0000259" key="4">
    <source>
        <dbReference type="PROSITE" id="PS51462"/>
    </source>
</evidence>
<organism evidence="5 6">
    <name type="scientific">Wolfiporia cocos (strain MD-104)</name>
    <name type="common">Brown rot fungus</name>
    <dbReference type="NCBI Taxonomy" id="742152"/>
    <lineage>
        <taxon>Eukaryota</taxon>
        <taxon>Fungi</taxon>
        <taxon>Dikarya</taxon>
        <taxon>Basidiomycota</taxon>
        <taxon>Agaricomycotina</taxon>
        <taxon>Agaricomycetes</taxon>
        <taxon>Polyporales</taxon>
        <taxon>Phaeolaceae</taxon>
        <taxon>Wolfiporia</taxon>
    </lineage>
</organism>
<keyword evidence="6" id="KW-1185">Reference proteome</keyword>
<dbReference type="SUPFAM" id="SSF55811">
    <property type="entry name" value="Nudix"/>
    <property type="match status" value="1"/>
</dbReference>